<keyword evidence="1" id="KW-0489">Methyltransferase</keyword>
<evidence type="ECO:0000256" key="1">
    <source>
        <dbReference type="ARBA" id="ARBA00022603"/>
    </source>
</evidence>
<organism evidence="5 6">
    <name type="scientific">Pelagimonas phthalicica</name>
    <dbReference type="NCBI Taxonomy" id="1037362"/>
    <lineage>
        <taxon>Bacteria</taxon>
        <taxon>Pseudomonadati</taxon>
        <taxon>Pseudomonadota</taxon>
        <taxon>Alphaproteobacteria</taxon>
        <taxon>Rhodobacterales</taxon>
        <taxon>Roseobacteraceae</taxon>
        <taxon>Pelagimonas</taxon>
    </lineage>
</organism>
<evidence type="ECO:0000313" key="5">
    <source>
        <dbReference type="EMBL" id="SMX29644.1"/>
    </source>
</evidence>
<dbReference type="GO" id="GO:0008168">
    <property type="term" value="F:methyltransferase activity"/>
    <property type="evidence" value="ECO:0007669"/>
    <property type="project" value="UniProtKB-KW"/>
</dbReference>
<dbReference type="AlphaFoldDB" id="A0A238JHF6"/>
<protein>
    <recommendedName>
        <fullName evidence="4">Methyltransferase domain-containing protein</fullName>
    </recommendedName>
</protein>
<dbReference type="RefSeq" id="WP_133840873.1">
    <property type="nucleotide sequence ID" value="NZ_FXXP01000003.1"/>
</dbReference>
<dbReference type="PANTHER" id="PTHR43861:SF1">
    <property type="entry name" value="TRANS-ACONITATE 2-METHYLTRANSFERASE"/>
    <property type="match status" value="1"/>
</dbReference>
<evidence type="ECO:0000313" key="6">
    <source>
        <dbReference type="Proteomes" id="UP000225972"/>
    </source>
</evidence>
<reference evidence="6" key="1">
    <citation type="submission" date="2017-05" db="EMBL/GenBank/DDBJ databases">
        <authorList>
            <person name="Rodrigo-Torres L."/>
            <person name="Arahal R. D."/>
            <person name="Lucena T."/>
        </authorList>
    </citation>
    <scope>NUCLEOTIDE SEQUENCE [LARGE SCALE GENOMIC DNA]</scope>
    <source>
        <strain evidence="6">CECT 8649</strain>
    </source>
</reference>
<feature type="region of interest" description="Disordered" evidence="3">
    <location>
        <begin position="1"/>
        <end position="21"/>
    </location>
</feature>
<evidence type="ECO:0000256" key="3">
    <source>
        <dbReference type="SAM" id="MobiDB-lite"/>
    </source>
</evidence>
<name>A0A238JHF6_9RHOB</name>
<evidence type="ECO:0000256" key="2">
    <source>
        <dbReference type="ARBA" id="ARBA00022679"/>
    </source>
</evidence>
<feature type="domain" description="Methyltransferase" evidence="4">
    <location>
        <begin position="310"/>
        <end position="405"/>
    </location>
</feature>
<dbReference type="Gene3D" id="3.40.50.150">
    <property type="entry name" value="Vaccinia Virus protein VP39"/>
    <property type="match status" value="1"/>
</dbReference>
<gene>
    <name evidence="5" type="ORF">TRP8649_03782</name>
</gene>
<accession>A0A238JHF6</accession>
<keyword evidence="6" id="KW-1185">Reference proteome</keyword>
<proteinExistence type="predicted"/>
<evidence type="ECO:0000259" key="4">
    <source>
        <dbReference type="Pfam" id="PF13649"/>
    </source>
</evidence>
<dbReference type="CDD" id="cd02440">
    <property type="entry name" value="AdoMet_MTases"/>
    <property type="match status" value="1"/>
</dbReference>
<sequence length="549" mass="60468">MHVSAQSAPSPQPETFVPGSPNVPSPEIAAFLDLPNHAPTRQGFLQSLSQIDPAAPRSDALTQALILALSARNLDMRPAQEFVQHALFYEVSADDAQARVSLPPSTVSLITAFLYHRCNDSLNLEPALIDLRAGLLGFAQTGAAPGEDQIALAEALARHSFTNEYIWEVTETEQAQIDQLTQALSQTIESGGNVSAFALFLVGAHQPLDTIPALRNWVLGLARQDVTAVPDTLRLMVLDRLIEDDIAIDTLTPIQSETSAKVRAQYEENPYPRWRHLPTPTPCDSVETYVAAMLDQPPVSTANTSFNPKVLIAGAGTGQHPIFVAQNLPTAAVLAVDLSRASLAYGIREAAMRDVKNIAFGQGDILQLTGVEQEFDLIESMGVLHHMQDPERGLQALVQALKPGGYLRLGLYSETARRAVTSARQRFATGAYGDDLASIRQFRRDLLDAQEEHAVPLWAFNDFYKTSEFRDLAMHVQEHQFTLPALKSLLKRNGLTFLGFSNPSATAALTKMPASQAKRRRRDFQAWERFEKRNPDAFANMYQFFCVKN</sequence>
<dbReference type="InterPro" id="IPR029063">
    <property type="entry name" value="SAM-dependent_MTases_sf"/>
</dbReference>
<dbReference type="SUPFAM" id="SSF53335">
    <property type="entry name" value="S-adenosyl-L-methionine-dependent methyltransferases"/>
    <property type="match status" value="1"/>
</dbReference>
<dbReference type="InterPro" id="IPR041698">
    <property type="entry name" value="Methyltransf_25"/>
</dbReference>
<dbReference type="Proteomes" id="UP000225972">
    <property type="component" value="Unassembled WGS sequence"/>
</dbReference>
<dbReference type="Pfam" id="PF13649">
    <property type="entry name" value="Methyltransf_25"/>
    <property type="match status" value="1"/>
</dbReference>
<dbReference type="PANTHER" id="PTHR43861">
    <property type="entry name" value="TRANS-ACONITATE 2-METHYLTRANSFERASE-RELATED"/>
    <property type="match status" value="1"/>
</dbReference>
<dbReference type="EMBL" id="FXXP01000003">
    <property type="protein sequence ID" value="SMX29644.1"/>
    <property type="molecule type" value="Genomic_DNA"/>
</dbReference>
<dbReference type="GO" id="GO:0032259">
    <property type="term" value="P:methylation"/>
    <property type="evidence" value="ECO:0007669"/>
    <property type="project" value="UniProtKB-KW"/>
</dbReference>
<keyword evidence="2" id="KW-0808">Transferase</keyword>
<dbReference type="OrthoDB" id="649979at2"/>